<dbReference type="InterPro" id="IPR036837">
    <property type="entry name" value="Cation_efflux_CTD_sf"/>
</dbReference>
<dbReference type="Pfam" id="PF16916">
    <property type="entry name" value="ZT_dimer"/>
    <property type="match status" value="1"/>
</dbReference>
<keyword evidence="5" id="KW-1133">Transmembrane helix</keyword>
<keyword evidence="6" id="KW-0472">Membrane</keyword>
<evidence type="ECO:0000313" key="10">
    <source>
        <dbReference type="Proteomes" id="UP000193484"/>
    </source>
</evidence>
<evidence type="ECO:0000313" key="9">
    <source>
        <dbReference type="EMBL" id="ORV03170.1"/>
    </source>
</evidence>
<evidence type="ECO:0000259" key="7">
    <source>
        <dbReference type="Pfam" id="PF01545"/>
    </source>
</evidence>
<evidence type="ECO:0000256" key="6">
    <source>
        <dbReference type="ARBA" id="ARBA00023136"/>
    </source>
</evidence>
<dbReference type="GO" id="GO:0006882">
    <property type="term" value="P:intracellular zinc ion homeostasis"/>
    <property type="evidence" value="ECO:0007669"/>
    <property type="project" value="TreeGrafter"/>
</dbReference>
<evidence type="ECO:0000256" key="3">
    <source>
        <dbReference type="ARBA" id="ARBA00022448"/>
    </source>
</evidence>
<name>A0A1X1RCW3_MYCFA</name>
<dbReference type="EMBL" id="LQOJ01000039">
    <property type="protein sequence ID" value="ORV03170.1"/>
    <property type="molecule type" value="Genomic_DNA"/>
</dbReference>
<dbReference type="AlphaFoldDB" id="A0A1X1RCW3"/>
<accession>A0A1X1RCW3</accession>
<organism evidence="9 10">
    <name type="scientific">Mycolicibacterium fallax</name>
    <name type="common">Mycobacterium fallax</name>
    <dbReference type="NCBI Taxonomy" id="1793"/>
    <lineage>
        <taxon>Bacteria</taxon>
        <taxon>Bacillati</taxon>
        <taxon>Actinomycetota</taxon>
        <taxon>Actinomycetes</taxon>
        <taxon>Mycobacteriales</taxon>
        <taxon>Mycobacteriaceae</taxon>
        <taxon>Mycolicibacterium</taxon>
    </lineage>
</organism>
<feature type="domain" description="Cation efflux protein cytoplasmic" evidence="8">
    <location>
        <begin position="211"/>
        <end position="287"/>
    </location>
</feature>
<gene>
    <name evidence="9" type="ORF">AWC04_11090</name>
</gene>
<dbReference type="SUPFAM" id="SSF161111">
    <property type="entry name" value="Cation efflux protein transmembrane domain-like"/>
    <property type="match status" value="1"/>
</dbReference>
<dbReference type="InterPro" id="IPR027469">
    <property type="entry name" value="Cation_efflux_TMD_sf"/>
</dbReference>
<evidence type="ECO:0000256" key="5">
    <source>
        <dbReference type="ARBA" id="ARBA00022989"/>
    </source>
</evidence>
<dbReference type="PANTHER" id="PTHR43840">
    <property type="entry name" value="MITOCHONDRIAL METAL TRANSPORTER 1-RELATED"/>
    <property type="match status" value="1"/>
</dbReference>
<protein>
    <submittedName>
        <fullName evidence="9">Transporter</fullName>
    </submittedName>
</protein>
<sequence length="300" mass="31958">MQTSAHDLSRWGLLSIAAAIATITLKTGAWALTGSVGLLSDAAESVVNLIAAVVTFMALRVAARPPDRRHNFGHSKVEYLSAVLEGLLIAAAATVILISAVERLRNPQPLQNLGVGLLISVVAAGVNGVVGTLLLRVGRTHRSLALEADGKHLLTDVWTTAGVVVGVGLVALTGWLPLDALVAIGVAINILVVGFLLVRRSLSGLMDVAMPDAELAAVQQVLDGFRGGEVSFHDLRSRVSGRQRFLQLHMLVPGDWPVQRGHDLGEAVEQQLRLAVDGLVPIIHLEPAEDPRSYESWRLR</sequence>
<dbReference type="GO" id="GO:0015093">
    <property type="term" value="F:ferrous iron transmembrane transporter activity"/>
    <property type="evidence" value="ECO:0007669"/>
    <property type="project" value="TreeGrafter"/>
</dbReference>
<reference evidence="9 10" key="1">
    <citation type="submission" date="2016-01" db="EMBL/GenBank/DDBJ databases">
        <title>The new phylogeny of the genus Mycobacterium.</title>
        <authorList>
            <person name="Tarcisio F."/>
            <person name="Conor M."/>
            <person name="Antonella G."/>
            <person name="Elisabetta G."/>
            <person name="Giulia F.S."/>
            <person name="Sara T."/>
            <person name="Anna F."/>
            <person name="Clotilde B."/>
            <person name="Roberto B."/>
            <person name="Veronica D.S."/>
            <person name="Fabio R."/>
            <person name="Monica P."/>
            <person name="Olivier J."/>
            <person name="Enrico T."/>
            <person name="Nicola S."/>
        </authorList>
    </citation>
    <scope>NUCLEOTIDE SEQUENCE [LARGE SCALE GENOMIC DNA]</scope>
    <source>
        <strain evidence="9 10">DSM 44179</strain>
    </source>
</reference>
<comment type="similarity">
    <text evidence="2">Belongs to the cation diffusion facilitator (CDF) transporter (TC 2.A.4) family.</text>
</comment>
<dbReference type="NCBIfam" id="TIGR01297">
    <property type="entry name" value="CDF"/>
    <property type="match status" value="1"/>
</dbReference>
<dbReference type="InterPro" id="IPR002524">
    <property type="entry name" value="Cation_efflux"/>
</dbReference>
<dbReference type="Pfam" id="PF01545">
    <property type="entry name" value="Cation_efflux"/>
    <property type="match status" value="1"/>
</dbReference>
<dbReference type="GO" id="GO:0005886">
    <property type="term" value="C:plasma membrane"/>
    <property type="evidence" value="ECO:0007669"/>
    <property type="project" value="TreeGrafter"/>
</dbReference>
<proteinExistence type="inferred from homology"/>
<dbReference type="Gene3D" id="1.20.1510.10">
    <property type="entry name" value="Cation efflux protein transmembrane domain"/>
    <property type="match status" value="1"/>
</dbReference>
<dbReference type="InterPro" id="IPR050291">
    <property type="entry name" value="CDF_Transporter"/>
</dbReference>
<evidence type="ECO:0000256" key="1">
    <source>
        <dbReference type="ARBA" id="ARBA00004141"/>
    </source>
</evidence>
<evidence type="ECO:0000256" key="2">
    <source>
        <dbReference type="ARBA" id="ARBA00008114"/>
    </source>
</evidence>
<dbReference type="SUPFAM" id="SSF160240">
    <property type="entry name" value="Cation efflux protein cytoplasmic domain-like"/>
    <property type="match status" value="1"/>
</dbReference>
<dbReference type="Gene3D" id="3.30.70.1350">
    <property type="entry name" value="Cation efflux protein, cytoplasmic domain"/>
    <property type="match status" value="1"/>
</dbReference>
<keyword evidence="3" id="KW-0813">Transport</keyword>
<dbReference type="GO" id="GO:0015086">
    <property type="term" value="F:cadmium ion transmembrane transporter activity"/>
    <property type="evidence" value="ECO:0007669"/>
    <property type="project" value="TreeGrafter"/>
</dbReference>
<dbReference type="RefSeq" id="WP_085096064.1">
    <property type="nucleotide sequence ID" value="NZ_AP022603.1"/>
</dbReference>
<dbReference type="Proteomes" id="UP000193484">
    <property type="component" value="Unassembled WGS sequence"/>
</dbReference>
<dbReference type="GO" id="GO:0015341">
    <property type="term" value="F:zinc efflux antiporter activity"/>
    <property type="evidence" value="ECO:0007669"/>
    <property type="project" value="TreeGrafter"/>
</dbReference>
<dbReference type="STRING" id="1793.AWC04_11090"/>
<comment type="caution">
    <text evidence="9">The sequence shown here is derived from an EMBL/GenBank/DDBJ whole genome shotgun (WGS) entry which is preliminary data.</text>
</comment>
<keyword evidence="4" id="KW-0812">Transmembrane</keyword>
<keyword evidence="10" id="KW-1185">Reference proteome</keyword>
<dbReference type="InterPro" id="IPR058533">
    <property type="entry name" value="Cation_efflux_TM"/>
</dbReference>
<evidence type="ECO:0000259" key="8">
    <source>
        <dbReference type="Pfam" id="PF16916"/>
    </source>
</evidence>
<feature type="domain" description="Cation efflux protein transmembrane" evidence="7">
    <location>
        <begin position="13"/>
        <end position="206"/>
    </location>
</feature>
<evidence type="ECO:0000256" key="4">
    <source>
        <dbReference type="ARBA" id="ARBA00022692"/>
    </source>
</evidence>
<dbReference type="PANTHER" id="PTHR43840:SF15">
    <property type="entry name" value="MITOCHONDRIAL METAL TRANSPORTER 1-RELATED"/>
    <property type="match status" value="1"/>
</dbReference>
<dbReference type="InterPro" id="IPR027470">
    <property type="entry name" value="Cation_efflux_CTD"/>
</dbReference>
<dbReference type="OrthoDB" id="9813655at2"/>
<comment type="subcellular location">
    <subcellularLocation>
        <location evidence="1">Membrane</location>
        <topology evidence="1">Multi-pass membrane protein</topology>
    </subcellularLocation>
</comment>